<dbReference type="Proteomes" id="UP001055013">
    <property type="component" value="Unassembled WGS sequence"/>
</dbReference>
<keyword evidence="2" id="KW-1185">Reference proteome</keyword>
<comment type="caution">
    <text evidence="1">The sequence shown here is derived from an EMBL/GenBank/DDBJ whole genome shotgun (WGS) entry which is preliminary data.</text>
</comment>
<accession>A0ACB5QRT6</accession>
<dbReference type="EMBL" id="BPUR01000006">
    <property type="protein sequence ID" value="GJH17641.1"/>
    <property type="molecule type" value="Genomic_DNA"/>
</dbReference>
<reference evidence="1" key="1">
    <citation type="submission" date="2021-09" db="EMBL/GenBank/DDBJ databases">
        <title>Isolation and characterization of 3-chlorobenzoate degrading bacteria from soils in Shizuoka.</title>
        <authorList>
            <person name="Ifat A."/>
            <person name="Ogawa N."/>
            <person name="Kimbara K."/>
            <person name="Moriuchi R."/>
            <person name="Dohra H."/>
            <person name="Shintani M."/>
        </authorList>
    </citation>
    <scope>NUCLEOTIDE SEQUENCE</scope>
    <source>
        <strain evidence="1">19CS2-2</strain>
    </source>
</reference>
<protein>
    <submittedName>
        <fullName evidence="1">Uncharacterized protein</fullName>
    </submittedName>
</protein>
<evidence type="ECO:0000313" key="2">
    <source>
        <dbReference type="Proteomes" id="UP001055013"/>
    </source>
</evidence>
<evidence type="ECO:0000313" key="1">
    <source>
        <dbReference type="EMBL" id="GJH17641.1"/>
    </source>
</evidence>
<sequence>MEARAKFPTSSSELRSTDAELAHLRNMIAMAVRHREAALPLNYWRVRVTAILTTSHLLPAQLRIASALLAQIDSVTNTRDIFSGR</sequence>
<name>A0ACB5QRT6_9BURK</name>
<organism evidence="1 2">
    <name type="scientific">Caballeronia novacaledonica</name>
    <dbReference type="NCBI Taxonomy" id="1544861"/>
    <lineage>
        <taxon>Bacteria</taxon>
        <taxon>Pseudomonadati</taxon>
        <taxon>Pseudomonadota</taxon>
        <taxon>Betaproteobacteria</taxon>
        <taxon>Burkholderiales</taxon>
        <taxon>Burkholderiaceae</taxon>
        <taxon>Caballeronia</taxon>
    </lineage>
</organism>
<gene>
    <name evidence="1" type="ORF">CBA19CS22_13885</name>
</gene>
<proteinExistence type="predicted"/>